<dbReference type="Proteomes" id="UP000477156">
    <property type="component" value="Unassembled WGS sequence"/>
</dbReference>
<dbReference type="AlphaFoldDB" id="A0A6L8XSL1"/>
<organism evidence="1 2">
    <name type="scientific">Blautia wexlerae</name>
    <dbReference type="NCBI Taxonomy" id="418240"/>
    <lineage>
        <taxon>Bacteria</taxon>
        <taxon>Bacillati</taxon>
        <taxon>Bacillota</taxon>
        <taxon>Clostridia</taxon>
        <taxon>Lachnospirales</taxon>
        <taxon>Lachnospiraceae</taxon>
        <taxon>Blautia</taxon>
    </lineage>
</organism>
<accession>A0A6L8XSL1</accession>
<dbReference type="EMBL" id="WWVF01000006">
    <property type="protein sequence ID" value="MZS88273.1"/>
    <property type="molecule type" value="Genomic_DNA"/>
</dbReference>
<sequence length="99" mass="12014">MKSYISSVFKKRTFFELKNFQLVSEQRYPKNQTICIYIWKDKNEQLFWQTGIYNQKLKQFSVRYGTTVYAINEDKVIAWKKMNADAVALEIMDRRNQKQ</sequence>
<dbReference type="RefSeq" id="WP_118613172.1">
    <property type="nucleotide sequence ID" value="NZ_JAAINE010000040.1"/>
</dbReference>
<gene>
    <name evidence="1" type="ORF">GT712_03995</name>
</gene>
<protein>
    <submittedName>
        <fullName evidence="1">Uncharacterized protein</fullName>
    </submittedName>
</protein>
<evidence type="ECO:0000313" key="1">
    <source>
        <dbReference type="EMBL" id="MZS88273.1"/>
    </source>
</evidence>
<evidence type="ECO:0000313" key="2">
    <source>
        <dbReference type="Proteomes" id="UP000477156"/>
    </source>
</evidence>
<comment type="caution">
    <text evidence="1">The sequence shown here is derived from an EMBL/GenBank/DDBJ whole genome shotgun (WGS) entry which is preliminary data.</text>
</comment>
<name>A0A6L8XSL1_9FIRM</name>
<reference evidence="1 2" key="1">
    <citation type="journal article" date="2019" name="Nat. Med.">
        <title>A library of human gut bacterial isolates paired with longitudinal multiomics data enables mechanistic microbiome research.</title>
        <authorList>
            <person name="Poyet M."/>
            <person name="Groussin M."/>
            <person name="Gibbons S.M."/>
            <person name="Avila-Pacheco J."/>
            <person name="Jiang X."/>
            <person name="Kearney S.M."/>
            <person name="Perrotta A.R."/>
            <person name="Berdy B."/>
            <person name="Zhao S."/>
            <person name="Lieberman T.D."/>
            <person name="Swanson P.K."/>
            <person name="Smith M."/>
            <person name="Roesemann S."/>
            <person name="Alexander J.E."/>
            <person name="Rich S.A."/>
            <person name="Livny J."/>
            <person name="Vlamakis H."/>
            <person name="Clish C."/>
            <person name="Bullock K."/>
            <person name="Deik A."/>
            <person name="Scott J."/>
            <person name="Pierce K.A."/>
            <person name="Xavier R.J."/>
            <person name="Alm E.J."/>
        </authorList>
    </citation>
    <scope>NUCLEOTIDE SEQUENCE [LARGE SCALE GENOMIC DNA]</scope>
    <source>
        <strain evidence="1 2">BIOML-A12</strain>
    </source>
</reference>
<proteinExistence type="predicted"/>